<dbReference type="AlphaFoldDB" id="T1I113"/>
<evidence type="ECO:0000256" key="12">
    <source>
        <dbReference type="ARBA" id="ARBA00023140"/>
    </source>
</evidence>
<evidence type="ECO:0000256" key="5">
    <source>
        <dbReference type="ARBA" id="ARBA00022598"/>
    </source>
</evidence>
<evidence type="ECO:0000259" key="20">
    <source>
        <dbReference type="Pfam" id="PF00501"/>
    </source>
</evidence>
<keyword evidence="22" id="KW-1185">Reference proteome</keyword>
<evidence type="ECO:0000256" key="1">
    <source>
        <dbReference type="ARBA" id="ARBA00004651"/>
    </source>
</evidence>
<evidence type="ECO:0000256" key="14">
    <source>
        <dbReference type="ARBA" id="ARBA00041297"/>
    </source>
</evidence>
<evidence type="ECO:0000256" key="11">
    <source>
        <dbReference type="ARBA" id="ARBA00023136"/>
    </source>
</evidence>
<evidence type="ECO:0000313" key="22">
    <source>
        <dbReference type="Proteomes" id="UP000015103"/>
    </source>
</evidence>
<evidence type="ECO:0000256" key="6">
    <source>
        <dbReference type="ARBA" id="ARBA00022692"/>
    </source>
</evidence>
<dbReference type="InParanoid" id="T1I113"/>
<evidence type="ECO:0000256" key="19">
    <source>
        <dbReference type="ARBA" id="ARBA00078285"/>
    </source>
</evidence>
<evidence type="ECO:0000256" key="3">
    <source>
        <dbReference type="ARBA" id="ARBA00022448"/>
    </source>
</evidence>
<reference evidence="21" key="1">
    <citation type="submission" date="2015-05" db="UniProtKB">
        <authorList>
            <consortium name="EnsemblMetazoa"/>
        </authorList>
    </citation>
    <scope>IDENTIFICATION</scope>
</reference>
<evidence type="ECO:0000256" key="4">
    <source>
        <dbReference type="ARBA" id="ARBA00022475"/>
    </source>
</evidence>
<evidence type="ECO:0000256" key="8">
    <source>
        <dbReference type="ARBA" id="ARBA00022840"/>
    </source>
</evidence>
<dbReference type="EMBL" id="ACPB03024812">
    <property type="status" value="NOT_ANNOTATED_CDS"/>
    <property type="molecule type" value="Genomic_DNA"/>
</dbReference>
<keyword evidence="8" id="KW-0067">ATP-binding</keyword>
<organism evidence="21 22">
    <name type="scientific">Rhodnius prolixus</name>
    <name type="common">Triatomid bug</name>
    <dbReference type="NCBI Taxonomy" id="13249"/>
    <lineage>
        <taxon>Eukaryota</taxon>
        <taxon>Metazoa</taxon>
        <taxon>Ecdysozoa</taxon>
        <taxon>Arthropoda</taxon>
        <taxon>Hexapoda</taxon>
        <taxon>Insecta</taxon>
        <taxon>Pterygota</taxon>
        <taxon>Neoptera</taxon>
        <taxon>Paraneoptera</taxon>
        <taxon>Hemiptera</taxon>
        <taxon>Heteroptera</taxon>
        <taxon>Panheteroptera</taxon>
        <taxon>Cimicomorpha</taxon>
        <taxon>Reduviidae</taxon>
        <taxon>Triatominae</taxon>
        <taxon>Rhodnius</taxon>
    </lineage>
</organism>
<dbReference type="PANTHER" id="PTHR43107">
    <property type="entry name" value="LONG-CHAIN FATTY ACID TRANSPORT PROTEIN"/>
    <property type="match status" value="1"/>
</dbReference>
<dbReference type="GO" id="GO:0004467">
    <property type="term" value="F:long-chain fatty acid-CoA ligase activity"/>
    <property type="evidence" value="ECO:0007669"/>
    <property type="project" value="TreeGrafter"/>
</dbReference>
<dbReference type="eggNOG" id="KOG1179">
    <property type="taxonomic scope" value="Eukaryota"/>
</dbReference>
<comment type="subcellular location">
    <subcellularLocation>
        <location evidence="1">Cell membrane</location>
        <topology evidence="1">Multi-pass membrane protein</topology>
    </subcellularLocation>
    <subcellularLocation>
        <location evidence="15">Peroxisome membrane</location>
    </subcellularLocation>
</comment>
<evidence type="ECO:0000256" key="18">
    <source>
        <dbReference type="ARBA" id="ARBA00068795"/>
    </source>
</evidence>
<evidence type="ECO:0000256" key="9">
    <source>
        <dbReference type="ARBA" id="ARBA00022989"/>
    </source>
</evidence>
<dbReference type="PANTHER" id="PTHR43107:SF15">
    <property type="entry name" value="FATTY ACID TRANSPORT PROTEIN 3, ISOFORM A"/>
    <property type="match status" value="1"/>
</dbReference>
<dbReference type="STRING" id="13249.T1I113"/>
<comment type="catalytic activity">
    <reaction evidence="16">
        <text>tetracosanoate + ATP + CoA = tetracosanoyl-CoA + AMP + diphosphate</text>
        <dbReference type="Rhea" id="RHEA:33639"/>
        <dbReference type="ChEBI" id="CHEBI:30616"/>
        <dbReference type="ChEBI" id="CHEBI:31014"/>
        <dbReference type="ChEBI" id="CHEBI:33019"/>
        <dbReference type="ChEBI" id="CHEBI:57287"/>
        <dbReference type="ChEBI" id="CHEBI:65052"/>
        <dbReference type="ChEBI" id="CHEBI:456215"/>
    </reaction>
    <physiologicalReaction direction="left-to-right" evidence="16">
        <dbReference type="Rhea" id="RHEA:33640"/>
    </physiologicalReaction>
</comment>
<dbReference type="SUPFAM" id="SSF56801">
    <property type="entry name" value="Acetyl-CoA synthetase-like"/>
    <property type="match status" value="1"/>
</dbReference>
<comment type="catalytic activity">
    <reaction evidence="13">
        <text>a very long-chain fatty acid + ATP + CoA = a very long-chain fatty acyl-CoA + AMP + diphosphate</text>
        <dbReference type="Rhea" id="RHEA:54536"/>
        <dbReference type="ChEBI" id="CHEBI:30616"/>
        <dbReference type="ChEBI" id="CHEBI:33019"/>
        <dbReference type="ChEBI" id="CHEBI:57287"/>
        <dbReference type="ChEBI" id="CHEBI:58950"/>
        <dbReference type="ChEBI" id="CHEBI:138261"/>
        <dbReference type="ChEBI" id="CHEBI:456215"/>
    </reaction>
    <physiologicalReaction direction="left-to-right" evidence="13">
        <dbReference type="Rhea" id="RHEA:54537"/>
    </physiologicalReaction>
</comment>
<dbReference type="InterPro" id="IPR042099">
    <property type="entry name" value="ANL_N_sf"/>
</dbReference>
<dbReference type="GO" id="GO:0005524">
    <property type="term" value="F:ATP binding"/>
    <property type="evidence" value="ECO:0007669"/>
    <property type="project" value="UniProtKB-KW"/>
</dbReference>
<feature type="domain" description="AMP-dependent synthetase/ligase" evidence="20">
    <location>
        <begin position="74"/>
        <end position="421"/>
    </location>
</feature>
<keyword evidence="7" id="KW-0547">Nucleotide-binding</keyword>
<dbReference type="EnsemblMetazoa" id="RPRC009983-RA">
    <property type="protein sequence ID" value="RPRC009983-PA"/>
    <property type="gene ID" value="RPRC009983"/>
</dbReference>
<dbReference type="OMA" id="HHGLIMR"/>
<dbReference type="VEuPathDB" id="VectorBase:RPRC009983"/>
<keyword evidence="6" id="KW-0812">Transmembrane</keyword>
<comment type="similarity">
    <text evidence="2">Belongs to the ATP-dependent AMP-binding enzyme family.</text>
</comment>
<keyword evidence="5" id="KW-0436">Ligase</keyword>
<accession>T1I113</accession>
<keyword evidence="10" id="KW-0445">Lipid transport</keyword>
<dbReference type="Proteomes" id="UP000015103">
    <property type="component" value="Unassembled WGS sequence"/>
</dbReference>
<name>T1I113_RHOPR</name>
<evidence type="ECO:0000256" key="17">
    <source>
        <dbReference type="ARBA" id="ARBA00060276"/>
    </source>
</evidence>
<evidence type="ECO:0000256" key="2">
    <source>
        <dbReference type="ARBA" id="ARBA00006432"/>
    </source>
</evidence>
<dbReference type="FunFam" id="3.40.50.12780:FF:000019">
    <property type="entry name" value="Long-chain fatty acid transporter"/>
    <property type="match status" value="1"/>
</dbReference>
<keyword evidence="4" id="KW-1003">Cell membrane</keyword>
<dbReference type="GO" id="GO:0005886">
    <property type="term" value="C:plasma membrane"/>
    <property type="evidence" value="ECO:0007669"/>
    <property type="project" value="UniProtKB-SubCell"/>
</dbReference>
<evidence type="ECO:0000256" key="13">
    <source>
        <dbReference type="ARBA" id="ARBA00036527"/>
    </source>
</evidence>
<keyword evidence="11" id="KW-0472">Membrane</keyword>
<dbReference type="InterPro" id="IPR020845">
    <property type="entry name" value="AMP-binding_CS"/>
</dbReference>
<dbReference type="GO" id="GO:0005789">
    <property type="term" value="C:endoplasmic reticulum membrane"/>
    <property type="evidence" value="ECO:0007669"/>
    <property type="project" value="TreeGrafter"/>
</dbReference>
<evidence type="ECO:0000256" key="10">
    <source>
        <dbReference type="ARBA" id="ARBA00023055"/>
    </source>
</evidence>
<evidence type="ECO:0000256" key="16">
    <source>
        <dbReference type="ARBA" id="ARBA00048666"/>
    </source>
</evidence>
<dbReference type="InterPro" id="IPR000873">
    <property type="entry name" value="AMP-dep_synth/lig_dom"/>
</dbReference>
<keyword evidence="9" id="KW-1133">Transmembrane helix</keyword>
<evidence type="ECO:0000256" key="15">
    <source>
        <dbReference type="ARBA" id="ARBA00046271"/>
    </source>
</evidence>
<dbReference type="PROSITE" id="PS00455">
    <property type="entry name" value="AMP_BINDING"/>
    <property type="match status" value="1"/>
</dbReference>
<dbReference type="Pfam" id="PF00501">
    <property type="entry name" value="AMP-binding"/>
    <property type="match status" value="1"/>
</dbReference>
<protein>
    <recommendedName>
        <fullName evidence="18">Very long-chain fatty acid transport protein</fullName>
    </recommendedName>
    <alternativeName>
        <fullName evidence="14">Long-chain-fatty-acid--CoA ligase</fullName>
    </alternativeName>
    <alternativeName>
        <fullName evidence="19">Very-long-chain acyl-CoA synthetase</fullName>
    </alternativeName>
</protein>
<dbReference type="GO" id="GO:0005324">
    <property type="term" value="F:long-chain fatty acid transmembrane transporter activity"/>
    <property type="evidence" value="ECO:0007669"/>
    <property type="project" value="TreeGrafter"/>
</dbReference>
<sequence length="528" mass="58880">MFLVTIVIGILIYTLGIKWFILLTLPILLIWYRRKIFIIIKTLPRDIRFVYRMSQLVSRTRKYERANLTVVSAFRRQLAKTPDKPIYLFGESVWNMNDVELYSNKVANMFLEAGFKKSDVVGLMMTNRPEFICIWLGLAKLGIITALINTNLRGQSLKHCVGTANCKAIIFSEDVGCAVKEVCTDLPLYQSDGVVTEIGVTSLMQLLAVASSEAPSVKDILLHTDKLLYIYTSGTTGLPKAAILPHSRFIMATMATMSLLKVKNDDIIYNPLPLYHTAGGALGAGPALLEGITTVLRHKFSASSYIPDCIRYKCTIGQYIGEMCRYMLAVPPRPDDTAHYLRFMIGNGLRPAIWSAFVRRFQVPQITEVYGATEGNVNIANLDNTIGAVGSLPRCLPEFLFPLAVIRIDPETEEPVRGKDGLCIRCKTDESGMFVGLIKNNDPSRQFHGYVNQAESKKKIIYDVFTKGDSAFVSGDIMVMDELGYIYFKDRTGDTFRWKGENIATSEVEAVVSTVAGLKDCTVYGVKV</sequence>
<keyword evidence="3" id="KW-0813">Transport</keyword>
<proteinExistence type="inferred from homology"/>
<dbReference type="HOGENOM" id="CLU_000022_46_2_1"/>
<evidence type="ECO:0000256" key="7">
    <source>
        <dbReference type="ARBA" id="ARBA00022741"/>
    </source>
</evidence>
<comment type="function">
    <text evidence="17">Acyl-CoA synthetase required for both the import of long chain fatty acids (LCFAs) (C14-C18) and the activation very long chain fatty acids (VLCFAs) (C20-C26) by esterification of the fatty acids into metabolically active CoA-thioesters for subsequent degradation or incorporation into phospholipids. The transport and fatty acyl-CoA synthetase activities are genetically separable and are thus independent activities. Esterifies VLCFAs in the peroxisome matrix. The VLCFAs are actively transported into peroxisomes by a PXA1-PXA2 heterodimeric transporter in the peroxisomal membrane.</text>
</comment>
<dbReference type="GO" id="GO:0044539">
    <property type="term" value="P:long-chain fatty acid import into cell"/>
    <property type="evidence" value="ECO:0007669"/>
    <property type="project" value="TreeGrafter"/>
</dbReference>
<evidence type="ECO:0000313" key="21">
    <source>
        <dbReference type="EnsemblMetazoa" id="RPRC009983-PA"/>
    </source>
</evidence>
<dbReference type="GO" id="GO:0005778">
    <property type="term" value="C:peroxisomal membrane"/>
    <property type="evidence" value="ECO:0007669"/>
    <property type="project" value="UniProtKB-SubCell"/>
</dbReference>
<keyword evidence="12" id="KW-0576">Peroxisome</keyword>
<dbReference type="Gene3D" id="3.40.50.12780">
    <property type="entry name" value="N-terminal domain of ligase-like"/>
    <property type="match status" value="1"/>
</dbReference>